<protein>
    <recommendedName>
        <fullName evidence="1">Gfd2/YDR514C-like C-terminal domain-containing protein</fullName>
    </recommendedName>
</protein>
<accession>A0A6A6TP97</accession>
<dbReference type="PANTHER" id="PTHR28083">
    <property type="entry name" value="GOOD FOR FULL DBP5 ACTIVITY PROTEIN 2"/>
    <property type="match status" value="1"/>
</dbReference>
<dbReference type="InterPro" id="IPR040151">
    <property type="entry name" value="Gfd2/YDR514C-like"/>
</dbReference>
<gene>
    <name evidence="2" type="ORF">K491DRAFT_620100</name>
</gene>
<keyword evidence="3" id="KW-1185">Reference proteome</keyword>
<name>A0A6A6TP97_9PLEO</name>
<organism evidence="2 3">
    <name type="scientific">Lophiostoma macrostomum CBS 122681</name>
    <dbReference type="NCBI Taxonomy" id="1314788"/>
    <lineage>
        <taxon>Eukaryota</taxon>
        <taxon>Fungi</taxon>
        <taxon>Dikarya</taxon>
        <taxon>Ascomycota</taxon>
        <taxon>Pezizomycotina</taxon>
        <taxon>Dothideomycetes</taxon>
        <taxon>Pleosporomycetidae</taxon>
        <taxon>Pleosporales</taxon>
        <taxon>Lophiostomataceae</taxon>
        <taxon>Lophiostoma</taxon>
    </lineage>
</organism>
<evidence type="ECO:0000259" key="1">
    <source>
        <dbReference type="Pfam" id="PF21762"/>
    </source>
</evidence>
<proteinExistence type="predicted"/>
<evidence type="ECO:0000313" key="2">
    <source>
        <dbReference type="EMBL" id="KAF2661017.1"/>
    </source>
</evidence>
<sequence>MESTTAQVEEISFSSLVELREFLSKHSQLEILRHFLGQPLEGAPDLLNRAIFVGLDLEWWEHEEPKPKPTTEIGLAVLRGQDLLAHNPDDKLLNLLNHIDVHHVRIIENCHFRNTKLAPKAEHNFLFGETRFLSKDDAKALLVSFLTGIETCGESAPIILLGHGGKDLKSDKHALWNDFKLRVDSISNLVYTMTTSPLAHQGRIRDEDHGPLEELLNGFARDKRFDHNAGNDIAYTALVALLIGLYPRLFPANAEVQGTPMPDLLEAFIDLSNAKPAPTWGLQAYCFKCESTEHNYSSACTAVIPPCSFC</sequence>
<reference evidence="2" key="1">
    <citation type="journal article" date="2020" name="Stud. Mycol.">
        <title>101 Dothideomycetes genomes: a test case for predicting lifestyles and emergence of pathogens.</title>
        <authorList>
            <person name="Haridas S."/>
            <person name="Albert R."/>
            <person name="Binder M."/>
            <person name="Bloem J."/>
            <person name="Labutti K."/>
            <person name="Salamov A."/>
            <person name="Andreopoulos B."/>
            <person name="Baker S."/>
            <person name="Barry K."/>
            <person name="Bills G."/>
            <person name="Bluhm B."/>
            <person name="Cannon C."/>
            <person name="Castanera R."/>
            <person name="Culley D."/>
            <person name="Daum C."/>
            <person name="Ezra D."/>
            <person name="Gonzalez J."/>
            <person name="Henrissat B."/>
            <person name="Kuo A."/>
            <person name="Liang C."/>
            <person name="Lipzen A."/>
            <person name="Lutzoni F."/>
            <person name="Magnuson J."/>
            <person name="Mondo S."/>
            <person name="Nolan M."/>
            <person name="Ohm R."/>
            <person name="Pangilinan J."/>
            <person name="Park H.-J."/>
            <person name="Ramirez L."/>
            <person name="Alfaro M."/>
            <person name="Sun H."/>
            <person name="Tritt A."/>
            <person name="Yoshinaga Y."/>
            <person name="Zwiers L.-H."/>
            <person name="Turgeon B."/>
            <person name="Goodwin S."/>
            <person name="Spatafora J."/>
            <person name="Crous P."/>
            <person name="Grigoriev I."/>
        </authorList>
    </citation>
    <scope>NUCLEOTIDE SEQUENCE</scope>
    <source>
        <strain evidence="2">CBS 122681</strain>
    </source>
</reference>
<dbReference type="AlphaFoldDB" id="A0A6A6TP97"/>
<feature type="non-terminal residue" evidence="2">
    <location>
        <position position="310"/>
    </location>
</feature>
<feature type="domain" description="Gfd2/YDR514C-like C-terminal" evidence="1">
    <location>
        <begin position="51"/>
        <end position="240"/>
    </location>
</feature>
<dbReference type="Pfam" id="PF21762">
    <property type="entry name" value="DEDDh_C"/>
    <property type="match status" value="1"/>
</dbReference>
<dbReference type="EMBL" id="MU004296">
    <property type="protein sequence ID" value="KAF2661017.1"/>
    <property type="molecule type" value="Genomic_DNA"/>
</dbReference>
<evidence type="ECO:0000313" key="3">
    <source>
        <dbReference type="Proteomes" id="UP000799324"/>
    </source>
</evidence>
<dbReference type="GO" id="GO:0005634">
    <property type="term" value="C:nucleus"/>
    <property type="evidence" value="ECO:0007669"/>
    <property type="project" value="TreeGrafter"/>
</dbReference>
<dbReference type="OrthoDB" id="3667173at2759"/>
<dbReference type="PANTHER" id="PTHR28083:SF1">
    <property type="entry name" value="GOOD FOR FULL DBP5 ACTIVITY PROTEIN 2"/>
    <property type="match status" value="1"/>
</dbReference>
<dbReference type="Proteomes" id="UP000799324">
    <property type="component" value="Unassembled WGS sequence"/>
</dbReference>
<dbReference type="InterPro" id="IPR048519">
    <property type="entry name" value="Gfd2/YDR514C-like_C"/>
</dbReference>